<feature type="domain" description="Outer membrane protein beta-barrel" evidence="6">
    <location>
        <begin position="7"/>
        <end position="193"/>
    </location>
</feature>
<evidence type="ECO:0000313" key="8">
    <source>
        <dbReference type="Proteomes" id="UP001259572"/>
    </source>
</evidence>
<protein>
    <submittedName>
        <fullName evidence="7">Porin family protein</fullName>
    </submittedName>
</protein>
<feature type="chain" id="PRO_5045764336" evidence="5">
    <location>
        <begin position="21"/>
        <end position="193"/>
    </location>
</feature>
<comment type="similarity">
    <text evidence="4">Belongs to the Omp25/RopB family.</text>
</comment>
<comment type="caution">
    <text evidence="7">The sequence shown here is derived from an EMBL/GenBank/DDBJ whole genome shotgun (WGS) entry which is preliminary data.</text>
</comment>
<dbReference type="InterPro" id="IPR011250">
    <property type="entry name" value="OMP/PagP_B-barrel"/>
</dbReference>
<proteinExistence type="inferred from homology"/>
<evidence type="ECO:0000313" key="7">
    <source>
        <dbReference type="EMBL" id="MDT9599451.1"/>
    </source>
</evidence>
<keyword evidence="8" id="KW-1185">Reference proteome</keyword>
<name>A0ABU3Q7S3_9SPHN</name>
<evidence type="ECO:0000256" key="3">
    <source>
        <dbReference type="ARBA" id="ARBA00023136"/>
    </source>
</evidence>
<dbReference type="PANTHER" id="PTHR34001">
    <property type="entry name" value="BLL7405 PROTEIN"/>
    <property type="match status" value="1"/>
</dbReference>
<dbReference type="RefSeq" id="WP_315726400.1">
    <property type="nucleotide sequence ID" value="NZ_JAVUPU010000005.1"/>
</dbReference>
<dbReference type="Pfam" id="PF13505">
    <property type="entry name" value="OMP_b-brl"/>
    <property type="match status" value="1"/>
</dbReference>
<gene>
    <name evidence="7" type="ORF">RQX22_10870</name>
</gene>
<evidence type="ECO:0000256" key="1">
    <source>
        <dbReference type="ARBA" id="ARBA00004370"/>
    </source>
</evidence>
<dbReference type="SUPFAM" id="SSF56925">
    <property type="entry name" value="OMPA-like"/>
    <property type="match status" value="1"/>
</dbReference>
<reference evidence="7 8" key="1">
    <citation type="submission" date="2023-05" db="EMBL/GenBank/DDBJ databases">
        <authorList>
            <person name="Guo Y."/>
        </authorList>
    </citation>
    <scope>NUCLEOTIDE SEQUENCE [LARGE SCALE GENOMIC DNA]</scope>
    <source>
        <strain evidence="7 8">GR2756</strain>
    </source>
</reference>
<feature type="signal peptide" evidence="5">
    <location>
        <begin position="1"/>
        <end position="20"/>
    </location>
</feature>
<dbReference type="PANTHER" id="PTHR34001:SF3">
    <property type="entry name" value="BLL7405 PROTEIN"/>
    <property type="match status" value="1"/>
</dbReference>
<evidence type="ECO:0000256" key="5">
    <source>
        <dbReference type="SAM" id="SignalP"/>
    </source>
</evidence>
<dbReference type="InterPro" id="IPR051692">
    <property type="entry name" value="OMP-like"/>
</dbReference>
<keyword evidence="3" id="KW-0472">Membrane</keyword>
<keyword evidence="2 5" id="KW-0732">Signal</keyword>
<evidence type="ECO:0000256" key="2">
    <source>
        <dbReference type="ARBA" id="ARBA00022729"/>
    </source>
</evidence>
<dbReference type="Gene3D" id="2.40.160.20">
    <property type="match status" value="1"/>
</dbReference>
<sequence length="193" mass="19970">MRKYVIAALLAASAAAPAFAQDAATFTGPRIEGIVGYDTTDVEDEGADGAVYGVAVGYDVQMGGAVLGIEAEATDSSISECVSGVVTPASELCAKLGRDLYVGGRIGAVVGSRALLYAKAGYTNGRVSLDYEDGTPGTALDSTLSENLDGVRAGAGIEYALGTNMFVKAEYRYSNYEEGFDKHQGVAGFGFRF</sequence>
<comment type="subcellular location">
    <subcellularLocation>
        <location evidence="1">Membrane</location>
    </subcellularLocation>
</comment>
<evidence type="ECO:0000259" key="6">
    <source>
        <dbReference type="Pfam" id="PF13505"/>
    </source>
</evidence>
<evidence type="ECO:0000256" key="4">
    <source>
        <dbReference type="ARBA" id="ARBA00038306"/>
    </source>
</evidence>
<dbReference type="InterPro" id="IPR027385">
    <property type="entry name" value="Beta-barrel_OMP"/>
</dbReference>
<dbReference type="Proteomes" id="UP001259572">
    <property type="component" value="Unassembled WGS sequence"/>
</dbReference>
<organism evidence="7 8">
    <name type="scientific">Sphingosinicella rhizophila</name>
    <dbReference type="NCBI Taxonomy" id="3050082"/>
    <lineage>
        <taxon>Bacteria</taxon>
        <taxon>Pseudomonadati</taxon>
        <taxon>Pseudomonadota</taxon>
        <taxon>Alphaproteobacteria</taxon>
        <taxon>Sphingomonadales</taxon>
        <taxon>Sphingosinicellaceae</taxon>
        <taxon>Sphingosinicella</taxon>
    </lineage>
</organism>
<accession>A0ABU3Q7S3</accession>
<dbReference type="EMBL" id="JAVUPU010000005">
    <property type="protein sequence ID" value="MDT9599451.1"/>
    <property type="molecule type" value="Genomic_DNA"/>
</dbReference>